<accession>A0A7I8WVX7</accession>
<sequence>MIISWLLVLLLYFTRATCNYCPTRKTITLNPYGRPISCHSSSDCPMSSKCFLISGYCCEDLTVMAPECPQEMIPVKISQNKLLQCKMTDKTTCPNGSVCVPSSIPTVGHCCAPDPSEGCAVGSRVLRKDTSKEAILCSPSTQRKADTCPGESSCQWNFNLKQYQCCEPDDGCPRSHRPMLDEHSVVRACDPSKNINCPRGGVCWYNFWHGKFQCCQPIAENLCPANMVVFLSPDGPISCNSDSECPEMYKCQQNICCGHPGACPRPAHSPARDEHGRLRPCFAPGFVDCPGDSSCEPSIYPMVVRHAWKQQLCCAKTVLTCADGGSPYPSNKDPMPCDKSKIDSCPVDTKCRASNVPKTFICCRTKILSAQLCPKGWILENNQLKYCKPNSNDCSNSCLLSSQTRQFICCSPLMRAQSRLKQLSLVTSLDRDYTCPLQYVGPEILNRQERQCFSPGTRGECSAGFICATSLEDGNVNICCGPSDNQRDESRFRCPNPGQIEVLENGRNRFCDAYSNDCPRLSTCQSALNSYQMMICCFSATSETPLCPADSIPQPSTAGFVPCDLNRGNQCDNGYICIPSANQPQSSVCCSRVNSNAHICPNQQSLYLDNGRPRICTPQQINPCPTGFTCSQSVANSGTYICCSLPTTATCPVSYTVVIGVNGPIHCNVNNQNDCPADSQCLRSPNQVQSAVCCQSSNAPRVCPEGMSALLLPNNQIERCTGPGSTCPVSGYTCQLSNSLSAWVCCGHGRSQVLCQNGDVPYSQQFGTPFRCNLFAFPSECPVNYVCQSSSQANTNVCCPSNSPGPNPTPEPFPPFEPTLRPPAADLTCPTGWSPFEDSEGAYHFCQHPLDRQCPQGFSCAQSSVSGVFVCCRLASNLQCSTPNITPYIINNAPRLCTLSNTIPNPCPLNFSCQPSNVAQVHICCPINSNIRPLPAIQINRPVQSSYYGNQIMCMDGSIPAYVGQEMVQCNYLNTPDCCPPTYICALSTQRGINVCCHSQLRSSARLSSRKEVRNICPEDSILVPDGDNQCFDSRECPGTSTCHPEPNEIRGHCCQQLECNEDYSLRLPTQRCVEDGECGENGKCQGVPGLEDVRVCCIPNFEKKHRCLGRGTFLHSGHSIFCTANEDCPAEHECSNSTTTGSSICCASSKTHDLCPENRIPYRNVKDDQPIKCAVTELSSACPTGYVCKTGPSGDSFCCSFIAFCPPGKVPDIDERLNHARRCRNSSDCAPGYSCGPSSVELIQICCSSKTAFGIRQQSQTDDYKLWTIMEG</sequence>
<protein>
    <submittedName>
        <fullName evidence="2">(pine wood nematode) hypothetical protein</fullName>
    </submittedName>
</protein>
<dbReference type="InterPro" id="IPR028150">
    <property type="entry name" value="Lustrin_cystein"/>
</dbReference>
<keyword evidence="3" id="KW-1185">Reference proteome</keyword>
<comment type="caution">
    <text evidence="2">The sequence shown here is derived from an EMBL/GenBank/DDBJ whole genome shotgun (WGS) entry which is preliminary data.</text>
</comment>
<feature type="chain" id="PRO_5036204438" evidence="1">
    <location>
        <begin position="19"/>
        <end position="1273"/>
    </location>
</feature>
<proteinExistence type="predicted"/>
<evidence type="ECO:0000313" key="3">
    <source>
        <dbReference type="Proteomes" id="UP000659654"/>
    </source>
</evidence>
<dbReference type="OrthoDB" id="5776602at2759"/>
<dbReference type="EMBL" id="CAJFDI010000002">
    <property type="protein sequence ID" value="CAD5215895.1"/>
    <property type="molecule type" value="Genomic_DNA"/>
</dbReference>
<feature type="signal peptide" evidence="1">
    <location>
        <begin position="1"/>
        <end position="18"/>
    </location>
</feature>
<dbReference type="PANTHER" id="PTHR46339">
    <property type="entry name" value="PROTEIN CBG15282-RELATED"/>
    <property type="match status" value="1"/>
</dbReference>
<evidence type="ECO:0000256" key="1">
    <source>
        <dbReference type="SAM" id="SignalP"/>
    </source>
</evidence>
<dbReference type="AlphaFoldDB" id="A0A7I8WVX7"/>
<keyword evidence="1" id="KW-0732">Signal</keyword>
<reference evidence="2" key="1">
    <citation type="submission" date="2020-09" db="EMBL/GenBank/DDBJ databases">
        <authorList>
            <person name="Kikuchi T."/>
        </authorList>
    </citation>
    <scope>NUCLEOTIDE SEQUENCE</scope>
    <source>
        <strain evidence="2">Ka4C1</strain>
    </source>
</reference>
<dbReference type="EMBL" id="CAJFCV020000002">
    <property type="protein sequence ID" value="CAG9098218.1"/>
    <property type="molecule type" value="Genomic_DNA"/>
</dbReference>
<name>A0A7I8WVX7_BURXY</name>
<dbReference type="Proteomes" id="UP000659654">
    <property type="component" value="Unassembled WGS sequence"/>
</dbReference>
<dbReference type="PANTHER" id="PTHR46339:SF15">
    <property type="entry name" value="CC DOMAIN-CONTAINING PROTEIN"/>
    <property type="match status" value="1"/>
</dbReference>
<dbReference type="InterPro" id="IPR006150">
    <property type="entry name" value="Cys_repeat_1"/>
</dbReference>
<dbReference type="SMART" id="SM00289">
    <property type="entry name" value="WR1"/>
    <property type="match status" value="22"/>
</dbReference>
<dbReference type="Proteomes" id="UP000582659">
    <property type="component" value="Unassembled WGS sequence"/>
</dbReference>
<dbReference type="Pfam" id="PF14625">
    <property type="entry name" value="Lustrin_cystein"/>
    <property type="match status" value="16"/>
</dbReference>
<organism evidence="2 3">
    <name type="scientific">Bursaphelenchus xylophilus</name>
    <name type="common">Pinewood nematode worm</name>
    <name type="synonym">Aphelenchoides xylophilus</name>
    <dbReference type="NCBI Taxonomy" id="6326"/>
    <lineage>
        <taxon>Eukaryota</taxon>
        <taxon>Metazoa</taxon>
        <taxon>Ecdysozoa</taxon>
        <taxon>Nematoda</taxon>
        <taxon>Chromadorea</taxon>
        <taxon>Rhabditida</taxon>
        <taxon>Tylenchina</taxon>
        <taxon>Tylenchomorpha</taxon>
        <taxon>Aphelenchoidea</taxon>
        <taxon>Aphelenchoididae</taxon>
        <taxon>Bursaphelenchus</taxon>
    </lineage>
</organism>
<dbReference type="InterPro" id="IPR053014">
    <property type="entry name" value="Cuticle_assoc_divergent"/>
</dbReference>
<evidence type="ECO:0000313" key="2">
    <source>
        <dbReference type="EMBL" id="CAD5215895.1"/>
    </source>
</evidence>
<gene>
    <name evidence="2" type="ORF">BXYJ_LOCUS4258</name>
</gene>